<protein>
    <submittedName>
        <fullName evidence="2">Transposase</fullName>
    </submittedName>
</protein>
<dbReference type="Proteomes" id="UP001469365">
    <property type="component" value="Unassembled WGS sequence"/>
</dbReference>
<proteinExistence type="predicted"/>
<feature type="domain" description="Transposase IS116/IS110/IS902 C-terminal" evidence="1">
    <location>
        <begin position="15"/>
        <end position="47"/>
    </location>
</feature>
<dbReference type="EMBL" id="JBBPCC010000004">
    <property type="protein sequence ID" value="MEK8127910.1"/>
    <property type="molecule type" value="Genomic_DNA"/>
</dbReference>
<accession>A0ABU9DGC1</accession>
<evidence type="ECO:0000313" key="2">
    <source>
        <dbReference type="EMBL" id="MEK8127910.1"/>
    </source>
</evidence>
<comment type="caution">
    <text evidence="2">The sequence shown here is derived from an EMBL/GenBank/DDBJ whole genome shotgun (WGS) entry which is preliminary data.</text>
</comment>
<evidence type="ECO:0000259" key="1">
    <source>
        <dbReference type="Pfam" id="PF02371"/>
    </source>
</evidence>
<dbReference type="RefSeq" id="WP_341415184.1">
    <property type="nucleotide sequence ID" value="NZ_JBBPCC010000004.1"/>
</dbReference>
<reference evidence="2 3" key="1">
    <citation type="submission" date="2024-04" db="EMBL/GenBank/DDBJ databases">
        <title>draft genome sequnece of Paenibacillus filicis.</title>
        <authorList>
            <person name="Kim D.-U."/>
        </authorList>
    </citation>
    <scope>NUCLEOTIDE SEQUENCE [LARGE SCALE GENOMIC DNA]</scope>
    <source>
        <strain evidence="2 3">KACC14197</strain>
    </source>
</reference>
<name>A0ABU9DGC1_9BACL</name>
<organism evidence="2 3">
    <name type="scientific">Paenibacillus filicis</name>
    <dbReference type="NCBI Taxonomy" id="669464"/>
    <lineage>
        <taxon>Bacteria</taxon>
        <taxon>Bacillati</taxon>
        <taxon>Bacillota</taxon>
        <taxon>Bacilli</taxon>
        <taxon>Bacillales</taxon>
        <taxon>Paenibacillaceae</taxon>
        <taxon>Paenibacillus</taxon>
    </lineage>
</organism>
<sequence>MYVIGVLASLALWQANLSAIGNSPNAKQLVAYAGLDPGVYSSGKQASPSSLCHPQ</sequence>
<keyword evidence="3" id="KW-1185">Reference proteome</keyword>
<dbReference type="Pfam" id="PF02371">
    <property type="entry name" value="Transposase_20"/>
    <property type="match status" value="1"/>
</dbReference>
<gene>
    <name evidence="2" type="ORF">WMW72_08365</name>
</gene>
<evidence type="ECO:0000313" key="3">
    <source>
        <dbReference type="Proteomes" id="UP001469365"/>
    </source>
</evidence>
<dbReference type="InterPro" id="IPR003346">
    <property type="entry name" value="Transposase_20"/>
</dbReference>